<keyword evidence="5 6" id="KW-0472">Membrane</keyword>
<feature type="domain" description="MacB-like periplasmic core" evidence="8">
    <location>
        <begin position="20"/>
        <end position="245"/>
    </location>
</feature>
<keyword evidence="3 6" id="KW-0812">Transmembrane</keyword>
<keyword evidence="4 6" id="KW-1133">Transmembrane helix</keyword>
<keyword evidence="10" id="KW-1185">Reference proteome</keyword>
<dbReference type="GO" id="GO:0005886">
    <property type="term" value="C:plasma membrane"/>
    <property type="evidence" value="ECO:0007669"/>
    <property type="project" value="UniProtKB-SubCell"/>
</dbReference>
<dbReference type="InterPro" id="IPR003838">
    <property type="entry name" value="ABC3_permease_C"/>
</dbReference>
<dbReference type="Pfam" id="PF12704">
    <property type="entry name" value="MacB_PCD"/>
    <property type="match status" value="1"/>
</dbReference>
<feature type="transmembrane region" description="Helical" evidence="6">
    <location>
        <begin position="21"/>
        <end position="42"/>
    </location>
</feature>
<evidence type="ECO:0000313" key="10">
    <source>
        <dbReference type="Proteomes" id="UP000198901"/>
    </source>
</evidence>
<evidence type="ECO:0000313" key="9">
    <source>
        <dbReference type="EMBL" id="SDL61429.1"/>
    </source>
</evidence>
<dbReference type="RefSeq" id="WP_093199563.1">
    <property type="nucleotide sequence ID" value="NZ_FNGS01000002.1"/>
</dbReference>
<dbReference type="Pfam" id="PF02687">
    <property type="entry name" value="FtsX"/>
    <property type="match status" value="2"/>
</dbReference>
<proteinExistence type="predicted"/>
<organism evidence="9 10">
    <name type="scientific">Siphonobacter aquaeclarae</name>
    <dbReference type="NCBI Taxonomy" id="563176"/>
    <lineage>
        <taxon>Bacteria</taxon>
        <taxon>Pseudomonadati</taxon>
        <taxon>Bacteroidota</taxon>
        <taxon>Cytophagia</taxon>
        <taxon>Cytophagales</taxon>
        <taxon>Cytophagaceae</taxon>
        <taxon>Siphonobacter</taxon>
    </lineage>
</organism>
<feature type="transmembrane region" description="Helical" evidence="6">
    <location>
        <begin position="425"/>
        <end position="443"/>
    </location>
</feature>
<accession>A0A1G9LHJ5</accession>
<keyword evidence="2" id="KW-1003">Cell membrane</keyword>
<evidence type="ECO:0000259" key="7">
    <source>
        <dbReference type="Pfam" id="PF02687"/>
    </source>
</evidence>
<dbReference type="InterPro" id="IPR050250">
    <property type="entry name" value="Macrolide_Exporter_MacB"/>
</dbReference>
<feature type="domain" description="ABC3 transporter permease C-terminal" evidence="7">
    <location>
        <begin position="289"/>
        <end position="401"/>
    </location>
</feature>
<feature type="transmembrane region" description="Helical" evidence="6">
    <location>
        <begin position="669"/>
        <end position="693"/>
    </location>
</feature>
<comment type="subcellular location">
    <subcellularLocation>
        <location evidence="1">Cell membrane</location>
        <topology evidence="1">Multi-pass membrane protein</topology>
    </subcellularLocation>
</comment>
<name>A0A1G9LHJ5_9BACT</name>
<dbReference type="STRING" id="563176.SAMN04488090_1423"/>
<evidence type="ECO:0000256" key="5">
    <source>
        <dbReference type="ARBA" id="ARBA00023136"/>
    </source>
</evidence>
<evidence type="ECO:0000256" key="6">
    <source>
        <dbReference type="SAM" id="Phobius"/>
    </source>
</evidence>
<feature type="domain" description="ABC3 transporter permease C-terminal" evidence="7">
    <location>
        <begin position="672"/>
        <end position="784"/>
    </location>
</feature>
<dbReference type="OrthoDB" id="5933722at2"/>
<protein>
    <submittedName>
        <fullName evidence="9">Putative ABC transport system permease protein</fullName>
    </submittedName>
</protein>
<dbReference type="InterPro" id="IPR025857">
    <property type="entry name" value="MacB_PCD"/>
</dbReference>
<feature type="transmembrane region" description="Helical" evidence="6">
    <location>
        <begin position="329"/>
        <end position="352"/>
    </location>
</feature>
<evidence type="ECO:0000256" key="3">
    <source>
        <dbReference type="ARBA" id="ARBA00022692"/>
    </source>
</evidence>
<evidence type="ECO:0000256" key="1">
    <source>
        <dbReference type="ARBA" id="ARBA00004651"/>
    </source>
</evidence>
<feature type="transmembrane region" description="Helical" evidence="6">
    <location>
        <begin position="285"/>
        <end position="304"/>
    </location>
</feature>
<dbReference type="Proteomes" id="UP000198901">
    <property type="component" value="Unassembled WGS sequence"/>
</dbReference>
<dbReference type="EMBL" id="FNGS01000002">
    <property type="protein sequence ID" value="SDL61429.1"/>
    <property type="molecule type" value="Genomic_DNA"/>
</dbReference>
<gene>
    <name evidence="9" type="ORF">SAMN04488090_1423</name>
</gene>
<evidence type="ECO:0000256" key="4">
    <source>
        <dbReference type="ARBA" id="ARBA00022989"/>
    </source>
</evidence>
<feature type="transmembrane region" description="Helical" evidence="6">
    <location>
        <begin position="721"/>
        <end position="740"/>
    </location>
</feature>
<evidence type="ECO:0000256" key="2">
    <source>
        <dbReference type="ARBA" id="ARBA00022475"/>
    </source>
</evidence>
<dbReference type="PANTHER" id="PTHR30572:SF18">
    <property type="entry name" value="ABC-TYPE MACROLIDE FAMILY EXPORT SYSTEM PERMEASE COMPONENT 2"/>
    <property type="match status" value="1"/>
</dbReference>
<feature type="transmembrane region" description="Helical" evidence="6">
    <location>
        <begin position="376"/>
        <end position="404"/>
    </location>
</feature>
<evidence type="ECO:0000259" key="8">
    <source>
        <dbReference type="Pfam" id="PF12704"/>
    </source>
</evidence>
<dbReference type="GO" id="GO:0022857">
    <property type="term" value="F:transmembrane transporter activity"/>
    <property type="evidence" value="ECO:0007669"/>
    <property type="project" value="TreeGrafter"/>
</dbReference>
<dbReference type="AlphaFoldDB" id="A0A1G9LHJ5"/>
<reference evidence="9 10" key="1">
    <citation type="submission" date="2016-10" db="EMBL/GenBank/DDBJ databases">
        <authorList>
            <person name="de Groot N.N."/>
        </authorList>
    </citation>
    <scope>NUCLEOTIDE SEQUENCE [LARGE SCALE GENOMIC DNA]</scope>
    <source>
        <strain evidence="9 10">DSM 21668</strain>
    </source>
</reference>
<feature type="transmembrane region" description="Helical" evidence="6">
    <location>
        <begin position="752"/>
        <end position="773"/>
    </location>
</feature>
<dbReference type="PANTHER" id="PTHR30572">
    <property type="entry name" value="MEMBRANE COMPONENT OF TRANSPORTER-RELATED"/>
    <property type="match status" value="1"/>
</dbReference>
<sequence length="792" mass="87953">MLRNYFHIAIRNLKRNPLYSLLNIGGLAAGLAVSILIGLYVAHEYSFDRFHPEAERIFKTLGRAQFGEQTIQTTAMSAQFGYRTKQALPQQVENYVRIRNAPRAVLQTDASFHSFEDKLAFADESVFKVFHFPLAKGKPSLSRPNTVVLSEKLASKYFGKTDPVGKTLTLDGHIPLEITGVMENIPSRSTLQYDALISFDTQKNLGDEGLTQQLTNTRVQFGSFETYFLLRSGEAKTAVERAIQRLQQREEGERREKPDTFTLEKLTDLHLNGSMQDHSQQYHRLFLGIAVAILLLALINYMNLTTARATRRAREVGVRKALGGLRSDLIAQFYTESALMTLLAFGLSLLLVEGLRPVFFGLLELPIDDTFSRQPLFWSGIIGLAVITALLAGSYPALLLSGFMPAKVLKGSFLKTEGNRVRQSLTVFQFAISVGLIVCTLVVKQQLDFLRKQSPGIERSGVVVVPLPESLAPRYISFRNELRQQPGIQELSVASWPLYKSGVNAYFVKTKKNKEVFFWTTAVDEAFFSTLNVPWKIRPAATRTTAYPLVINESAVSQLDLNRQAVGEKVDLAGHLQEVTGVVADFHLFSGKGKMGGLGMQVVPDTSRALVAQGGCLYLKLRPDADVPRTLAAVGRVFARHEKTNPFEYYFLDEAYDALYKAESKLSSMLAVFTGIAILIACLGLFGLAAFSVETRRKEIGIRKVLGAGVSGILFLLSRDFLRLVLISNLLAFPVAWYFLDSWIKDYAVRIPIGWVWFAVSGLLALTVALLTVGAQALRAAQADPVRSLRAE</sequence>